<evidence type="ECO:0000313" key="2">
    <source>
        <dbReference type="EMBL" id="UQA94815.1"/>
    </source>
</evidence>
<dbReference type="Proteomes" id="UP000830115">
    <property type="component" value="Chromosome"/>
</dbReference>
<reference evidence="2" key="1">
    <citation type="submission" date="2021-10" db="EMBL/GenBank/DDBJ databases">
        <title>Streptomyces nigrumlapis sp.nov.,an antimicrobial producing actinobacterium isolated from Black Gobi rocks.</title>
        <authorList>
            <person name="Wen Y."/>
            <person name="Zhang W."/>
            <person name="Liu X.G."/>
        </authorList>
    </citation>
    <scope>NUCLEOTIDE SEQUENCE</scope>
    <source>
        <strain evidence="2">ST13-2-2</strain>
    </source>
</reference>
<keyword evidence="3" id="KW-1185">Reference proteome</keyword>
<sequence>MAIGRRTAVLASATILLGSAAAVPATAAATPAASNTVAVTTESGARIQVSCPSGDVCFWNKSWQRCNWNVADPNWSGGNIRCSWAKTRNVHYVWNRGTSSRYTGVVYYLKTNYRNRVGCTRQGKSGYLQGTYKVDSHKWTSGRCG</sequence>
<protein>
    <recommendedName>
        <fullName evidence="4">Peptidase inhibitor family I36</fullName>
    </recommendedName>
</protein>
<evidence type="ECO:0000256" key="1">
    <source>
        <dbReference type="SAM" id="SignalP"/>
    </source>
</evidence>
<dbReference type="EMBL" id="CP086322">
    <property type="protein sequence ID" value="UQA94815.1"/>
    <property type="molecule type" value="Genomic_DNA"/>
</dbReference>
<feature type="signal peptide" evidence="1">
    <location>
        <begin position="1"/>
        <end position="27"/>
    </location>
</feature>
<name>A0ABY4MAU3_9ACTN</name>
<gene>
    <name evidence="2" type="ORF">K9S39_25790</name>
</gene>
<dbReference type="RefSeq" id="WP_248865667.1">
    <property type="nucleotide sequence ID" value="NZ_CP086322.1"/>
</dbReference>
<feature type="chain" id="PRO_5046171800" description="Peptidase inhibitor family I36" evidence="1">
    <location>
        <begin position="28"/>
        <end position="145"/>
    </location>
</feature>
<organism evidence="2 3">
    <name type="scientific">Streptomyces halobius</name>
    <dbReference type="NCBI Taxonomy" id="2879846"/>
    <lineage>
        <taxon>Bacteria</taxon>
        <taxon>Bacillati</taxon>
        <taxon>Actinomycetota</taxon>
        <taxon>Actinomycetes</taxon>
        <taxon>Kitasatosporales</taxon>
        <taxon>Streptomycetaceae</taxon>
        <taxon>Streptomyces</taxon>
    </lineage>
</organism>
<proteinExistence type="predicted"/>
<accession>A0ABY4MAU3</accession>
<keyword evidence="1" id="KW-0732">Signal</keyword>
<evidence type="ECO:0000313" key="3">
    <source>
        <dbReference type="Proteomes" id="UP000830115"/>
    </source>
</evidence>
<evidence type="ECO:0008006" key="4">
    <source>
        <dbReference type="Google" id="ProtNLM"/>
    </source>
</evidence>